<protein>
    <submittedName>
        <fullName evidence="2">Uncharacterized protein</fullName>
    </submittedName>
</protein>
<sequence length="458" mass="51107">MIRIPSVTRDHPLIHVKTQANAEPASLDFVLYIVAAVSRLPICERLKRTHVAPAPSIPDTPTASCEQFDAEATPPSFGTATKTRYRTLYKRSHAGTLGHFAFHRAFNDNTEKRNPSAAPGQPLFTKPSMATMSTCRLLPAMTYDQRVLASLLNSLPTSSHRHATNAMHYICCPSRQHRDITSPVPPSRPRIEMDGALDSMFAQCILPEDHPHGRRFHLSPVDFGILKSPKIADKIKLKMGRKSSRTLRKQLSQIMDGPYSPDAHPMTSASIVDATATPLPEEGDRDGENSQRQTFPSRVPKRFGTASASDEAAQLHRARPAIYSPSVYSRSASRVDGDRPRAGKSTMNRLMRPNSDFFGLAYRMILPRKPSISTAGDRHSRHNSRHLSASTDSTITRRLEESNNVDGTYDTLYDPACYFDHSDIRLDPGNPDASMTKAKRQSKVQEHKRQISEHKERI</sequence>
<evidence type="ECO:0000313" key="2">
    <source>
        <dbReference type="EMBL" id="EME88213.1"/>
    </source>
</evidence>
<accession>N1QB06</accession>
<dbReference type="eggNOG" id="ENOG502RHKC">
    <property type="taxonomic scope" value="Eukaryota"/>
</dbReference>
<dbReference type="VEuPathDB" id="FungiDB:MYCFIDRAFT_169874"/>
<keyword evidence="3" id="KW-1185">Reference proteome</keyword>
<feature type="region of interest" description="Disordered" evidence="1">
    <location>
        <begin position="425"/>
        <end position="458"/>
    </location>
</feature>
<dbReference type="Proteomes" id="UP000016932">
    <property type="component" value="Unassembled WGS sequence"/>
</dbReference>
<proteinExistence type="predicted"/>
<reference evidence="2 3" key="1">
    <citation type="journal article" date="2012" name="PLoS Pathog.">
        <title>Diverse lifestyles and strategies of plant pathogenesis encoded in the genomes of eighteen Dothideomycetes fungi.</title>
        <authorList>
            <person name="Ohm R.A."/>
            <person name="Feau N."/>
            <person name="Henrissat B."/>
            <person name="Schoch C.L."/>
            <person name="Horwitz B.A."/>
            <person name="Barry K.W."/>
            <person name="Condon B.J."/>
            <person name="Copeland A.C."/>
            <person name="Dhillon B."/>
            <person name="Glaser F."/>
            <person name="Hesse C.N."/>
            <person name="Kosti I."/>
            <person name="LaButti K."/>
            <person name="Lindquist E.A."/>
            <person name="Lucas S."/>
            <person name="Salamov A.A."/>
            <person name="Bradshaw R.E."/>
            <person name="Ciuffetti L."/>
            <person name="Hamelin R.C."/>
            <person name="Kema G.H.J."/>
            <person name="Lawrence C."/>
            <person name="Scott J.A."/>
            <person name="Spatafora J.W."/>
            <person name="Turgeon B.G."/>
            <person name="de Wit P.J.G.M."/>
            <person name="Zhong S."/>
            <person name="Goodwin S.B."/>
            <person name="Grigoriev I.V."/>
        </authorList>
    </citation>
    <scope>NUCLEOTIDE SEQUENCE [LARGE SCALE GENOMIC DNA]</scope>
    <source>
        <strain evidence="2 3">CIRAD86</strain>
    </source>
</reference>
<dbReference type="HOGENOM" id="CLU_597334_0_0_1"/>
<dbReference type="OrthoDB" id="3647664at2759"/>
<evidence type="ECO:0000256" key="1">
    <source>
        <dbReference type="SAM" id="MobiDB-lite"/>
    </source>
</evidence>
<dbReference type="KEGG" id="pfj:MYCFIDRAFT_169874"/>
<organism evidence="2 3">
    <name type="scientific">Pseudocercospora fijiensis (strain CIRAD86)</name>
    <name type="common">Black leaf streak disease fungus</name>
    <name type="synonym">Mycosphaerella fijiensis</name>
    <dbReference type="NCBI Taxonomy" id="383855"/>
    <lineage>
        <taxon>Eukaryota</taxon>
        <taxon>Fungi</taxon>
        <taxon>Dikarya</taxon>
        <taxon>Ascomycota</taxon>
        <taxon>Pezizomycotina</taxon>
        <taxon>Dothideomycetes</taxon>
        <taxon>Dothideomycetidae</taxon>
        <taxon>Mycosphaerellales</taxon>
        <taxon>Mycosphaerellaceae</taxon>
        <taxon>Pseudocercospora</taxon>
    </lineage>
</organism>
<dbReference type="EMBL" id="KB446555">
    <property type="protein sequence ID" value="EME88213.1"/>
    <property type="molecule type" value="Genomic_DNA"/>
</dbReference>
<feature type="region of interest" description="Disordered" evidence="1">
    <location>
        <begin position="277"/>
        <end position="350"/>
    </location>
</feature>
<name>N1QB06_PSEFD</name>
<dbReference type="GeneID" id="19332421"/>
<feature type="region of interest" description="Disordered" evidence="1">
    <location>
        <begin position="371"/>
        <end position="391"/>
    </location>
</feature>
<gene>
    <name evidence="2" type="ORF">MYCFIDRAFT_169874</name>
</gene>
<evidence type="ECO:0000313" key="3">
    <source>
        <dbReference type="Proteomes" id="UP000016932"/>
    </source>
</evidence>
<feature type="compositionally biased region" description="Basic and acidic residues" evidence="1">
    <location>
        <begin position="443"/>
        <end position="458"/>
    </location>
</feature>
<feature type="region of interest" description="Disordered" evidence="1">
    <location>
        <begin position="52"/>
        <end position="79"/>
    </location>
</feature>
<dbReference type="RefSeq" id="XP_007921345.1">
    <property type="nucleotide sequence ID" value="XM_007923154.1"/>
</dbReference>
<dbReference type="AlphaFoldDB" id="N1QB06"/>